<organism evidence="2 3">
    <name type="scientific">Oceanispirochaeta crateris</name>
    <dbReference type="NCBI Taxonomy" id="2518645"/>
    <lineage>
        <taxon>Bacteria</taxon>
        <taxon>Pseudomonadati</taxon>
        <taxon>Spirochaetota</taxon>
        <taxon>Spirochaetia</taxon>
        <taxon>Spirochaetales</taxon>
        <taxon>Spirochaetaceae</taxon>
        <taxon>Oceanispirochaeta</taxon>
    </lineage>
</organism>
<gene>
    <name evidence="2" type="ORF">EXM22_13770</name>
</gene>
<dbReference type="AlphaFoldDB" id="A0A5C1QQV9"/>
<dbReference type="InterPro" id="IPR000182">
    <property type="entry name" value="GNAT_dom"/>
</dbReference>
<evidence type="ECO:0000313" key="3">
    <source>
        <dbReference type="Proteomes" id="UP000324209"/>
    </source>
</evidence>
<dbReference type="Gene3D" id="3.40.630.30">
    <property type="match status" value="1"/>
</dbReference>
<feature type="domain" description="N-acetyltransferase" evidence="1">
    <location>
        <begin position="9"/>
        <end position="150"/>
    </location>
</feature>
<evidence type="ECO:0000313" key="2">
    <source>
        <dbReference type="EMBL" id="QEN09004.1"/>
    </source>
</evidence>
<dbReference type="PROSITE" id="PS51186">
    <property type="entry name" value="GNAT"/>
    <property type="match status" value="1"/>
</dbReference>
<accession>A0A5C1QQV9</accession>
<dbReference type="InterPro" id="IPR016181">
    <property type="entry name" value="Acyl_CoA_acyltransferase"/>
</dbReference>
<keyword evidence="3" id="KW-1185">Reference proteome</keyword>
<dbReference type="Proteomes" id="UP000324209">
    <property type="component" value="Chromosome"/>
</dbReference>
<proteinExistence type="predicted"/>
<dbReference type="KEGG" id="ock:EXM22_13770"/>
<dbReference type="GO" id="GO:0016747">
    <property type="term" value="F:acyltransferase activity, transferring groups other than amino-acyl groups"/>
    <property type="evidence" value="ECO:0007669"/>
    <property type="project" value="InterPro"/>
</dbReference>
<protein>
    <submittedName>
        <fullName evidence="2">GNAT family N-acetyltransferase</fullName>
    </submittedName>
</protein>
<name>A0A5C1QQV9_9SPIO</name>
<dbReference type="RefSeq" id="WP_149487080.1">
    <property type="nucleotide sequence ID" value="NZ_CP036150.1"/>
</dbReference>
<dbReference type="EMBL" id="CP036150">
    <property type="protein sequence ID" value="QEN09004.1"/>
    <property type="molecule type" value="Genomic_DNA"/>
</dbReference>
<dbReference type="CDD" id="cd04301">
    <property type="entry name" value="NAT_SF"/>
    <property type="match status" value="1"/>
</dbReference>
<keyword evidence="2" id="KW-0808">Transferase</keyword>
<dbReference type="OrthoDB" id="9127144at2"/>
<dbReference type="Pfam" id="PF00583">
    <property type="entry name" value="Acetyltransf_1"/>
    <property type="match status" value="1"/>
</dbReference>
<evidence type="ECO:0000259" key="1">
    <source>
        <dbReference type="PROSITE" id="PS51186"/>
    </source>
</evidence>
<reference evidence="2 3" key="1">
    <citation type="submission" date="2019-02" db="EMBL/GenBank/DDBJ databases">
        <title>Complete Genome Sequence and Methylome Analysis of free living Spirochaetas.</title>
        <authorList>
            <person name="Fomenkov A."/>
            <person name="Dubinina G."/>
            <person name="Leshcheva N."/>
            <person name="Mikheeva N."/>
            <person name="Grabovich M."/>
            <person name="Vincze T."/>
            <person name="Roberts R.J."/>
        </authorList>
    </citation>
    <scope>NUCLEOTIDE SEQUENCE [LARGE SCALE GENOMIC DNA]</scope>
    <source>
        <strain evidence="2 3">K2</strain>
    </source>
</reference>
<sequence>MNTSLSNQINLREITPGNWREISKLQVHENQKEWVAEPTYYLCLCNYGKLWNPKAIYLEDTIVGFLMWAFDESDNSYWIGGITIDKNHQKKGYGRTAIIEIIEELKNTKNATCFALSFAPDNPASKLYKSIGFVENGEYEDDEIVARLKS</sequence>
<dbReference type="SUPFAM" id="SSF55729">
    <property type="entry name" value="Acyl-CoA N-acyltransferases (Nat)"/>
    <property type="match status" value="1"/>
</dbReference>